<reference evidence="1 2" key="1">
    <citation type="journal article" date="2006" name="J. Bacteriol.">
        <title>Divergence and mosaicism among virulent soil phages of the Burkholderia cepacia complex.</title>
        <authorList>
            <person name="Summer E.J."/>
            <person name="Gonzalez C.F."/>
            <person name="Bomer M."/>
            <person name="Carlile T."/>
            <person name="Embry A."/>
            <person name="Kucherka A.M."/>
            <person name="Lee J."/>
            <person name="Mebane L."/>
            <person name="Morrison W.C."/>
            <person name="Mark L."/>
            <person name="King M.D."/>
            <person name="LiPuma J.J."/>
            <person name="Vidaver A.K."/>
            <person name="Young R."/>
        </authorList>
    </citation>
    <scope>NUCLEOTIDE SEQUENCE</scope>
</reference>
<organism evidence="1 2">
    <name type="scientific">Burkholderia phage Bcep1</name>
    <dbReference type="NCBI Taxonomy" id="2883943"/>
    <lineage>
        <taxon>Viruses</taxon>
        <taxon>Duplodnaviria</taxon>
        <taxon>Heunggongvirae</taxon>
        <taxon>Uroviricota</taxon>
        <taxon>Caudoviricetes</taxon>
        <taxon>Naesvirus</taxon>
        <taxon>Naesvirus bcep1</taxon>
    </lineage>
</organism>
<dbReference type="KEGG" id="vg:2657348"/>
<dbReference type="Proteomes" id="UP000000995">
    <property type="component" value="Genome"/>
</dbReference>
<evidence type="ECO:0000313" key="2">
    <source>
        <dbReference type="Proteomes" id="UP000000995"/>
    </source>
</evidence>
<dbReference type="EMBL" id="AY369265">
    <property type="protein sequence ID" value="AAQ73347.1"/>
    <property type="molecule type" value="Genomic_DNA"/>
</dbReference>
<keyword evidence="2" id="KW-1185">Reference proteome</keyword>
<evidence type="ECO:0000313" key="1">
    <source>
        <dbReference type="EMBL" id="AAQ73347.1"/>
    </source>
</evidence>
<proteinExistence type="predicted"/>
<name>Q6UJ31_9CAUD</name>
<gene>
    <name evidence="1" type="primary">Bcep1-01</name>
</gene>
<protein>
    <submittedName>
        <fullName evidence="1">Gp01</fullName>
    </submittedName>
</protein>
<dbReference type="RefSeq" id="NP_944309.1">
    <property type="nucleotide sequence ID" value="NC_005263.2"/>
</dbReference>
<accession>Q6UJ31</accession>
<sequence>MPTNTPITIPIANGVVSVPMAQGSKGQVEVQLFGPAPAAGTLKVEGLQWTGTYQVLQGATAINLATALAGGGTIALTEHGHYRALRFTFTGVTGSTGPLSGTAYVTDGAIADLAFQGLRALNVQGYVESNVKLGYQFYFQYMLPTIAGGGTNAVKIAFRTAAQPVLIKDRALYALGNSVGLQLFKAPTGISGGTAIPVQNYNDIIPQTSTVTVLGGVTTTSNGTPWGDPTHIYGANQAAGRTGSGLAPGADRVLAPNRDYLIVVTNLDTTTGTGGQALCDYYLTWYEGAPDLPRQ</sequence>
<dbReference type="GeneID" id="2657348"/>